<dbReference type="AlphaFoldDB" id="A0A318H2K7"/>
<name>A0A318H2K7_9BURK</name>
<evidence type="ECO:0000313" key="8">
    <source>
        <dbReference type="Proteomes" id="UP000247811"/>
    </source>
</evidence>
<dbReference type="EMBL" id="QJJS01000004">
    <property type="protein sequence ID" value="PXW97569.1"/>
    <property type="molecule type" value="Genomic_DNA"/>
</dbReference>
<dbReference type="OrthoDB" id="9815602at2"/>
<feature type="chain" id="PRO_5016322254" evidence="5">
    <location>
        <begin position="47"/>
        <end position="344"/>
    </location>
</feature>
<feature type="domain" description="SsuA/THI5-like" evidence="6">
    <location>
        <begin position="59"/>
        <end position="265"/>
    </location>
</feature>
<comment type="subcellular location">
    <subcellularLocation>
        <location evidence="1">Periplasm</location>
    </subcellularLocation>
</comment>
<comment type="caution">
    <text evidence="7">The sequence shown here is derived from an EMBL/GenBank/DDBJ whole genome shotgun (WGS) entry which is preliminary data.</text>
</comment>
<dbReference type="Pfam" id="PF09084">
    <property type="entry name" value="NMT1"/>
    <property type="match status" value="1"/>
</dbReference>
<dbReference type="GO" id="GO:0042597">
    <property type="term" value="C:periplasmic space"/>
    <property type="evidence" value="ECO:0007669"/>
    <property type="project" value="UniProtKB-SubCell"/>
</dbReference>
<dbReference type="SUPFAM" id="SSF53850">
    <property type="entry name" value="Periplasmic binding protein-like II"/>
    <property type="match status" value="1"/>
</dbReference>
<dbReference type="PANTHER" id="PTHR30024:SF47">
    <property type="entry name" value="TAURINE-BINDING PERIPLASMIC PROTEIN"/>
    <property type="match status" value="1"/>
</dbReference>
<dbReference type="CDD" id="cd13563">
    <property type="entry name" value="PBP2_SsuA_like_6"/>
    <property type="match status" value="1"/>
</dbReference>
<evidence type="ECO:0000313" key="7">
    <source>
        <dbReference type="EMBL" id="PXW97569.1"/>
    </source>
</evidence>
<keyword evidence="8" id="KW-1185">Reference proteome</keyword>
<accession>A0A318H2K7</accession>
<dbReference type="GO" id="GO:0042626">
    <property type="term" value="F:ATPase-coupled transmembrane transporter activity"/>
    <property type="evidence" value="ECO:0007669"/>
    <property type="project" value="InterPro"/>
</dbReference>
<reference evidence="7 8" key="1">
    <citation type="submission" date="2018-05" db="EMBL/GenBank/DDBJ databases">
        <title>Genomic Encyclopedia of Type Strains, Phase IV (KMG-IV): sequencing the most valuable type-strain genomes for metagenomic binning, comparative biology and taxonomic classification.</title>
        <authorList>
            <person name="Goeker M."/>
        </authorList>
    </citation>
    <scope>NUCLEOTIDE SEQUENCE [LARGE SCALE GENOMIC DNA]</scope>
    <source>
        <strain evidence="7 8">DSM 566</strain>
    </source>
</reference>
<keyword evidence="4 5" id="KW-0732">Signal</keyword>
<dbReference type="GO" id="GO:0016020">
    <property type="term" value="C:membrane"/>
    <property type="evidence" value="ECO:0007669"/>
    <property type="project" value="InterPro"/>
</dbReference>
<protein>
    <submittedName>
        <fullName evidence="7">NitT/TauT family transport system substrate-binding protein</fullName>
    </submittedName>
</protein>
<evidence type="ECO:0000256" key="1">
    <source>
        <dbReference type="ARBA" id="ARBA00004418"/>
    </source>
</evidence>
<organism evidence="7 8">
    <name type="scientific">Sphaerotilus hippei</name>
    <dbReference type="NCBI Taxonomy" id="744406"/>
    <lineage>
        <taxon>Bacteria</taxon>
        <taxon>Pseudomonadati</taxon>
        <taxon>Pseudomonadota</taxon>
        <taxon>Betaproteobacteria</taxon>
        <taxon>Burkholderiales</taxon>
        <taxon>Sphaerotilaceae</taxon>
        <taxon>Sphaerotilus</taxon>
    </lineage>
</organism>
<gene>
    <name evidence="7" type="ORF">C7444_104171</name>
</gene>
<dbReference type="Gene3D" id="3.40.190.10">
    <property type="entry name" value="Periplasmic binding protein-like II"/>
    <property type="match status" value="2"/>
</dbReference>
<evidence type="ECO:0000256" key="3">
    <source>
        <dbReference type="ARBA" id="ARBA00022448"/>
    </source>
</evidence>
<sequence length="344" mass="36429">MSEPITSRKTAPRSSSGAGWRSRLAAQLGALAVFASALGASAPAMAEVKVGVSDWPGWVAWYVAEQKGYFKKHGADVKLVWFANYTDSVSALSAGQLDANSQTWSDTLGPLAKGIKLKTILVNDNSAGNDALLVSPKIKSFAELKGKQVALEQYSISHFVLANALAANGLKPSDVKIVNLAAGDAAAAFLGGKVDAAVVWNPWIDQITRSGKGRALFTSKDMPGLVPDLLVAQEKAIASKRKDLVGMIKAWFDTEKFIREQPAEAAKIMAKVVSMKADDYQVFMPGTRFFDAAANKAALDPTQATSLVGVTPKVLGFLKEHKLIEGTPDAAKGIDASLLADALK</sequence>
<feature type="signal peptide" evidence="5">
    <location>
        <begin position="1"/>
        <end position="46"/>
    </location>
</feature>
<dbReference type="InterPro" id="IPR010067">
    <property type="entry name" value="ABC_SsuA_sub-bd"/>
</dbReference>
<dbReference type="Proteomes" id="UP000247811">
    <property type="component" value="Unassembled WGS sequence"/>
</dbReference>
<evidence type="ECO:0000256" key="5">
    <source>
        <dbReference type="SAM" id="SignalP"/>
    </source>
</evidence>
<proteinExistence type="inferred from homology"/>
<keyword evidence="3" id="KW-0813">Transport</keyword>
<dbReference type="NCBIfam" id="TIGR01728">
    <property type="entry name" value="SsuA_fam"/>
    <property type="match status" value="1"/>
</dbReference>
<dbReference type="PANTHER" id="PTHR30024">
    <property type="entry name" value="ALIPHATIC SULFONATES-BINDING PROTEIN-RELATED"/>
    <property type="match status" value="1"/>
</dbReference>
<evidence type="ECO:0000256" key="4">
    <source>
        <dbReference type="ARBA" id="ARBA00022729"/>
    </source>
</evidence>
<evidence type="ECO:0000259" key="6">
    <source>
        <dbReference type="Pfam" id="PF09084"/>
    </source>
</evidence>
<dbReference type="InterPro" id="IPR015168">
    <property type="entry name" value="SsuA/THI5"/>
</dbReference>
<dbReference type="RefSeq" id="WP_110400059.1">
    <property type="nucleotide sequence ID" value="NZ_QJJS01000004.1"/>
</dbReference>
<evidence type="ECO:0000256" key="2">
    <source>
        <dbReference type="ARBA" id="ARBA00010742"/>
    </source>
</evidence>
<comment type="similarity">
    <text evidence="2">Belongs to the bacterial solute-binding protein SsuA/TauA family.</text>
</comment>